<organism evidence="13 14">
    <name type="scientific">Heliomicrobium undosum</name>
    <dbReference type="NCBI Taxonomy" id="121734"/>
    <lineage>
        <taxon>Bacteria</taxon>
        <taxon>Bacillati</taxon>
        <taxon>Bacillota</taxon>
        <taxon>Clostridia</taxon>
        <taxon>Eubacteriales</taxon>
        <taxon>Heliobacteriaceae</taxon>
        <taxon>Heliomicrobium</taxon>
    </lineage>
</organism>
<name>A0A845L332_9FIRM</name>
<gene>
    <name evidence="13" type="ORF">GTO91_13170</name>
</gene>
<dbReference type="PROSITE" id="PS50111">
    <property type="entry name" value="CHEMOTAXIS_TRANSDUC_2"/>
    <property type="match status" value="1"/>
</dbReference>
<evidence type="ECO:0000256" key="1">
    <source>
        <dbReference type="ARBA" id="ARBA00004651"/>
    </source>
</evidence>
<dbReference type="OrthoDB" id="13222at2"/>
<feature type="domain" description="HAMP" evidence="12">
    <location>
        <begin position="301"/>
        <end position="353"/>
    </location>
</feature>
<dbReference type="InterPro" id="IPR003660">
    <property type="entry name" value="HAMP_dom"/>
</dbReference>
<evidence type="ECO:0000256" key="8">
    <source>
        <dbReference type="ARBA" id="ARBA00029447"/>
    </source>
</evidence>
<proteinExistence type="inferred from homology"/>
<dbReference type="SMART" id="SM00283">
    <property type="entry name" value="MA"/>
    <property type="match status" value="1"/>
</dbReference>
<dbReference type="EMBL" id="WXEY01000017">
    <property type="protein sequence ID" value="MZP30663.1"/>
    <property type="molecule type" value="Genomic_DNA"/>
</dbReference>
<dbReference type="AlphaFoldDB" id="A0A845L332"/>
<dbReference type="Gene3D" id="1.10.287.950">
    <property type="entry name" value="Methyl-accepting chemotaxis protein"/>
    <property type="match status" value="1"/>
</dbReference>
<dbReference type="GO" id="GO:0007165">
    <property type="term" value="P:signal transduction"/>
    <property type="evidence" value="ECO:0007669"/>
    <property type="project" value="UniProtKB-KW"/>
</dbReference>
<dbReference type="PROSITE" id="PS50885">
    <property type="entry name" value="HAMP"/>
    <property type="match status" value="1"/>
</dbReference>
<dbReference type="CDD" id="cd11386">
    <property type="entry name" value="MCP_signal"/>
    <property type="match status" value="1"/>
</dbReference>
<evidence type="ECO:0000313" key="14">
    <source>
        <dbReference type="Proteomes" id="UP000463470"/>
    </source>
</evidence>
<evidence type="ECO:0000256" key="4">
    <source>
        <dbReference type="ARBA" id="ARBA00022692"/>
    </source>
</evidence>
<feature type="transmembrane region" description="Helical" evidence="10">
    <location>
        <begin position="283"/>
        <end position="304"/>
    </location>
</feature>
<keyword evidence="2" id="KW-1003">Cell membrane</keyword>
<keyword evidence="14" id="KW-1185">Reference proteome</keyword>
<dbReference type="Pfam" id="PF02743">
    <property type="entry name" value="dCache_1"/>
    <property type="match status" value="1"/>
</dbReference>
<keyword evidence="4 10" id="KW-0812">Transmembrane</keyword>
<keyword evidence="3" id="KW-0145">Chemotaxis</keyword>
<evidence type="ECO:0000259" key="12">
    <source>
        <dbReference type="PROSITE" id="PS50885"/>
    </source>
</evidence>
<dbReference type="Proteomes" id="UP000463470">
    <property type="component" value="Unassembled WGS sequence"/>
</dbReference>
<evidence type="ECO:0000256" key="2">
    <source>
        <dbReference type="ARBA" id="ARBA00022475"/>
    </source>
</evidence>
<evidence type="ECO:0000256" key="6">
    <source>
        <dbReference type="ARBA" id="ARBA00023136"/>
    </source>
</evidence>
<evidence type="ECO:0000256" key="9">
    <source>
        <dbReference type="PROSITE-ProRule" id="PRU00284"/>
    </source>
</evidence>
<dbReference type="GO" id="GO:0006935">
    <property type="term" value="P:chemotaxis"/>
    <property type="evidence" value="ECO:0007669"/>
    <property type="project" value="UniProtKB-KW"/>
</dbReference>
<evidence type="ECO:0000259" key="11">
    <source>
        <dbReference type="PROSITE" id="PS50111"/>
    </source>
</evidence>
<feature type="domain" description="Methyl-accepting transducer" evidence="11">
    <location>
        <begin position="372"/>
        <end position="608"/>
    </location>
</feature>
<keyword evidence="5 10" id="KW-1133">Transmembrane helix</keyword>
<sequence length="659" mass="70278">MASWFAKLRLRSKLVLSFALIGIVPLLTVTGITTYMSQQELKKNAYDSNRAIAGNLAVNIENVLSARISILHILSQMPEMTSMDPARQLPAMKAAGSQFDDMSGLIVVRPDGQQTVRTEGQLQNVADRRYFQDLQKGVPLVISEVLISKGTGKPSVIVGVPLKDSQGRFAGGLLGVMNLEKLATITNAVKIGQSGYAFVTDNSGKMLAHPNADMIRQQSDVSVLPPVQKALQGETGSESYDWEGVRKLAGYAVVSQTKWAVVTQVPEGEALAAAKQQLTIGSIIAVAAIAVALGFAFLLAATLVRPITKIMEGAGVVADGDLTAVIEVESEDELGELAQAFTRMTAQLRALIGQVKGTAERLAISSEEMAASSEEVTATAGDVAHNVDKLAMDAEQGNKAVVEVSQVLVELSSLIQIAKCNGEEAARFSHVSQQAAQEGKETVGQAVQRMTNIRQRTVEAEQSMETLSRYSQQIEMIADTITSIANQTNLLALNAAIEAARAGEAGRGFAVVADEVRKLAEESNRGAEEVAMLVKKVAESTREAMAATSQSRDEVDKGVQVADQARRSLENILTHVDETVRKVLEIAEVTNEEVASSEKIVSLIHGLASVVENTARNAQQIAASTEETTAAMETIAAGAAENSTTAEELKESIAHFRIE</sequence>
<dbReference type="PANTHER" id="PTHR32089:SF112">
    <property type="entry name" value="LYSOZYME-LIKE PROTEIN-RELATED"/>
    <property type="match status" value="1"/>
</dbReference>
<dbReference type="GO" id="GO:0005886">
    <property type="term" value="C:plasma membrane"/>
    <property type="evidence" value="ECO:0007669"/>
    <property type="project" value="UniProtKB-SubCell"/>
</dbReference>
<dbReference type="SMART" id="SM00304">
    <property type="entry name" value="HAMP"/>
    <property type="match status" value="1"/>
</dbReference>
<keyword evidence="7 9" id="KW-0807">Transducer</keyword>
<dbReference type="PANTHER" id="PTHR32089">
    <property type="entry name" value="METHYL-ACCEPTING CHEMOTAXIS PROTEIN MCPB"/>
    <property type="match status" value="1"/>
</dbReference>
<dbReference type="Pfam" id="PF00672">
    <property type="entry name" value="HAMP"/>
    <property type="match status" value="1"/>
</dbReference>
<evidence type="ECO:0000256" key="5">
    <source>
        <dbReference type="ARBA" id="ARBA00022989"/>
    </source>
</evidence>
<dbReference type="CDD" id="cd06225">
    <property type="entry name" value="HAMP"/>
    <property type="match status" value="1"/>
</dbReference>
<comment type="similarity">
    <text evidence="8">Belongs to the methyl-accepting chemotaxis (MCP) protein family.</text>
</comment>
<comment type="caution">
    <text evidence="13">The sequence shown here is derived from an EMBL/GenBank/DDBJ whole genome shotgun (WGS) entry which is preliminary data.</text>
</comment>
<keyword evidence="6 10" id="KW-0472">Membrane</keyword>
<comment type="subcellular location">
    <subcellularLocation>
        <location evidence="1">Cell membrane</location>
        <topology evidence="1">Multi-pass membrane protein</topology>
    </subcellularLocation>
</comment>
<reference evidence="13 14" key="1">
    <citation type="submission" date="2020-01" db="EMBL/GenBank/DDBJ databases">
        <title>Whole-genome sequence of Heliobacterium undosum DSM 13378.</title>
        <authorList>
            <person name="Kyndt J.A."/>
            <person name="Meyer T.E."/>
        </authorList>
    </citation>
    <scope>NUCLEOTIDE SEQUENCE [LARGE SCALE GENOMIC DNA]</scope>
    <source>
        <strain evidence="13 14">DSM 13378</strain>
    </source>
</reference>
<dbReference type="Pfam" id="PF00015">
    <property type="entry name" value="MCPsignal"/>
    <property type="match status" value="1"/>
</dbReference>
<dbReference type="InterPro" id="IPR033479">
    <property type="entry name" value="dCache_1"/>
</dbReference>
<dbReference type="CDD" id="cd12914">
    <property type="entry name" value="PDC1_DGC_like"/>
    <property type="match status" value="1"/>
</dbReference>
<evidence type="ECO:0000256" key="7">
    <source>
        <dbReference type="ARBA" id="ARBA00023224"/>
    </source>
</evidence>
<dbReference type="RefSeq" id="WP_161259190.1">
    <property type="nucleotide sequence ID" value="NZ_WXEY01000017.1"/>
</dbReference>
<accession>A0A845L332</accession>
<evidence type="ECO:0000256" key="3">
    <source>
        <dbReference type="ARBA" id="ARBA00022500"/>
    </source>
</evidence>
<dbReference type="SUPFAM" id="SSF58104">
    <property type="entry name" value="Methyl-accepting chemotaxis protein (MCP) signaling domain"/>
    <property type="match status" value="1"/>
</dbReference>
<evidence type="ECO:0000313" key="13">
    <source>
        <dbReference type="EMBL" id="MZP30663.1"/>
    </source>
</evidence>
<evidence type="ECO:0000256" key="10">
    <source>
        <dbReference type="SAM" id="Phobius"/>
    </source>
</evidence>
<dbReference type="CDD" id="cd12912">
    <property type="entry name" value="PDC2_MCP_like"/>
    <property type="match status" value="1"/>
</dbReference>
<protein>
    <submittedName>
        <fullName evidence="13">HAMP domain-containing protein</fullName>
    </submittedName>
</protein>
<dbReference type="Gene3D" id="3.30.450.20">
    <property type="entry name" value="PAS domain"/>
    <property type="match status" value="2"/>
</dbReference>
<dbReference type="InterPro" id="IPR004089">
    <property type="entry name" value="MCPsignal_dom"/>
</dbReference>